<reference evidence="3 4" key="2">
    <citation type="submission" date="2015-10" db="EMBL/GenBank/DDBJ databases">
        <title>Comparative genomics and high-throughput reverse genetic screens identify a new phytobacterial MAMP and an Arabidopsis receptor required for immune elicitation.</title>
        <authorList>
            <person name="Mott G.A."/>
            <person name="Thakur S."/>
            <person name="Wang P.W."/>
            <person name="Desveaux D."/>
            <person name="Guttman D.S."/>
        </authorList>
    </citation>
    <scope>NUCLEOTIDE SEQUENCE [LARGE SCALE GENOMIC DNA]</scope>
    <source>
        <strain evidence="3 4">107</strain>
    </source>
</reference>
<reference evidence="3" key="1">
    <citation type="submission" date="2015-07" db="EMBL/GenBank/DDBJ databases">
        <authorList>
            <person name="O'Brien H.E."/>
            <person name="Thakur S."/>
            <person name="Gong Y."/>
            <person name="Wang P.W."/>
            <person name="Guttman D.S."/>
        </authorList>
    </citation>
    <scope>NUCLEOTIDE SEQUENCE</scope>
    <source>
        <strain evidence="3">107</strain>
    </source>
</reference>
<dbReference type="EMBL" id="LGLK01000057">
    <property type="protein sequence ID" value="KPC17022.1"/>
    <property type="molecule type" value="Genomic_DNA"/>
</dbReference>
<evidence type="ECO:0000313" key="2">
    <source>
        <dbReference type="EMBL" id="KPC17022.1"/>
    </source>
</evidence>
<gene>
    <name evidence="2" type="ORF">AC499_0224</name>
    <name evidence="3" type="ORF">AC499_1183</name>
</gene>
<evidence type="ECO:0000313" key="4">
    <source>
        <dbReference type="Proteomes" id="UP000037943"/>
    </source>
</evidence>
<name>A0ABR5KTH5_PSEAV</name>
<comment type="caution">
    <text evidence="3">The sequence shown here is derived from an EMBL/GenBank/DDBJ whole genome shotgun (WGS) entry which is preliminary data.</text>
</comment>
<dbReference type="RefSeq" id="WP_005742185.1">
    <property type="nucleotide sequence ID" value="NZ_LGLK01000057.1"/>
</dbReference>
<dbReference type="EMBL" id="LGLK01000057">
    <property type="protein sequence ID" value="KPC17981.1"/>
    <property type="molecule type" value="Genomic_DNA"/>
</dbReference>
<feature type="chain" id="PRO_5045031996" evidence="1">
    <location>
        <begin position="23"/>
        <end position="258"/>
    </location>
</feature>
<organism evidence="3 4">
    <name type="scientific">Pseudomonas amygdali pv. lachrymans</name>
    <name type="common">Pseudomonas syringae pv. lachrymans</name>
    <dbReference type="NCBI Taxonomy" id="53707"/>
    <lineage>
        <taxon>Bacteria</taxon>
        <taxon>Pseudomonadati</taxon>
        <taxon>Pseudomonadota</taxon>
        <taxon>Gammaproteobacteria</taxon>
        <taxon>Pseudomonadales</taxon>
        <taxon>Pseudomonadaceae</taxon>
        <taxon>Pseudomonas</taxon>
        <taxon>Pseudomonas amygdali</taxon>
    </lineage>
</organism>
<evidence type="ECO:0000313" key="3">
    <source>
        <dbReference type="EMBL" id="KPC17981.1"/>
    </source>
</evidence>
<keyword evidence="4" id="KW-1185">Reference proteome</keyword>
<dbReference type="GeneID" id="39474225"/>
<evidence type="ECO:0000256" key="1">
    <source>
        <dbReference type="SAM" id="SignalP"/>
    </source>
</evidence>
<proteinExistence type="predicted"/>
<feature type="signal peptide" evidence="1">
    <location>
        <begin position="1"/>
        <end position="22"/>
    </location>
</feature>
<keyword evidence="1" id="KW-0732">Signal</keyword>
<accession>A0ABR5KTH5</accession>
<protein>
    <submittedName>
        <fullName evidence="3">Uncharacterized protein</fullName>
    </submittedName>
</protein>
<sequence>MKKTKLLPFALVMLLATQASQAANIIRMQAPIILGNATEQTGAWIPWQDAIGEWIDVGAPSSCSDWAPLTDTITAGQSFTQLASDCLQSQERTIQPTERNTETLAVRNAGTATTQSQVITTSSTRTAIGTKTVSTTAEFVVTVDNISTQWGYMTNTGRGSMISSTNPDYELNYVSLGYQNKVLVGLAGTTRTPAARYESIKIQMVDSSGAVFYTIASDAILDNYPYSPYYVGWTHTATDYANAKLAKRYIVTLNFKQP</sequence>
<dbReference type="Proteomes" id="UP000037943">
    <property type="component" value="Unassembled WGS sequence"/>
</dbReference>